<evidence type="ECO:0000256" key="7">
    <source>
        <dbReference type="ARBA" id="ARBA00022692"/>
    </source>
</evidence>
<comment type="subcellular location">
    <subcellularLocation>
        <location evidence="1 14">Cell membrane</location>
        <topology evidence="1 14">Multi-pass membrane protein</topology>
    </subcellularLocation>
</comment>
<dbReference type="GO" id="GO:0005886">
    <property type="term" value="C:plasma membrane"/>
    <property type="evidence" value="ECO:0007669"/>
    <property type="project" value="UniProtKB-SubCell"/>
</dbReference>
<name>A0A239PJM9_9PROT</name>
<dbReference type="GO" id="GO:0046872">
    <property type="term" value="F:metal ion binding"/>
    <property type="evidence" value="ECO:0007669"/>
    <property type="project" value="UniProtKB-UniRule"/>
</dbReference>
<evidence type="ECO:0000256" key="8">
    <source>
        <dbReference type="ARBA" id="ARBA00022723"/>
    </source>
</evidence>
<dbReference type="EC" id="1.3.99.-" evidence="14 15"/>
<comment type="subunit">
    <text evidence="14">Homodimer.</text>
</comment>
<feature type="transmembrane region" description="Helical" evidence="14">
    <location>
        <begin position="127"/>
        <end position="145"/>
    </location>
</feature>
<evidence type="ECO:0000256" key="9">
    <source>
        <dbReference type="ARBA" id="ARBA00022989"/>
    </source>
</evidence>
<keyword evidence="17" id="KW-1185">Reference proteome</keyword>
<evidence type="ECO:0000256" key="13">
    <source>
        <dbReference type="ARBA" id="ARBA00048390"/>
    </source>
</evidence>
<evidence type="ECO:0000256" key="3">
    <source>
        <dbReference type="ARBA" id="ARBA00006501"/>
    </source>
</evidence>
<protein>
    <recommendedName>
        <fullName evidence="4 14">Protoporphyrinogen IX oxidase</fullName>
        <shortName evidence="14">PPO</shortName>
        <ecNumber evidence="14 15">1.3.99.-</ecNumber>
    </recommendedName>
</protein>
<sequence>MREALLAAYPWIKAAHVTFVIAWMAGMMYLPRLFVYHHEAERGGEAERHFVVMERRLLKGIVNPSMILVWVLAGVMLYANPALLSQGWFQVKLAAVLAISAIHGLYANAQKKFARGERPRTARFWRAMNEVPFLLLILAVIMVIVRPF</sequence>
<dbReference type="GO" id="GO:0070818">
    <property type="term" value="F:protoporphyrinogen oxidase activity"/>
    <property type="evidence" value="ECO:0007669"/>
    <property type="project" value="UniProtKB-UniRule"/>
</dbReference>
<keyword evidence="5 14" id="KW-1003">Cell membrane</keyword>
<comment type="cofactor">
    <cofactor evidence="14 15">
        <name>heme b</name>
        <dbReference type="ChEBI" id="CHEBI:60344"/>
    </cofactor>
    <text evidence="14 15">Binds 1 heme b (iron(II)-protoporphyrin IX) group per subunit.</text>
</comment>
<feature type="binding site" description="axial binding residue" evidence="14">
    <location>
        <position position="92"/>
    </location>
    <ligand>
        <name>heme</name>
        <dbReference type="ChEBI" id="CHEBI:30413"/>
    </ligand>
    <ligandPart>
        <name>Fe</name>
        <dbReference type="ChEBI" id="CHEBI:18248"/>
    </ligandPart>
</feature>
<evidence type="ECO:0000313" key="17">
    <source>
        <dbReference type="Proteomes" id="UP000198346"/>
    </source>
</evidence>
<keyword evidence="6 14" id="KW-0349">Heme</keyword>
<reference evidence="16 17" key="1">
    <citation type="submission" date="2017-07" db="EMBL/GenBank/DDBJ databases">
        <authorList>
            <person name="Sun Z.S."/>
            <person name="Albrecht U."/>
            <person name="Echele G."/>
            <person name="Lee C.C."/>
        </authorList>
    </citation>
    <scope>NUCLEOTIDE SEQUENCE [LARGE SCALE GENOMIC DNA]</scope>
    <source>
        <strain evidence="16 17">CGMCC 1.12710</strain>
    </source>
</reference>
<comment type="catalytic activity">
    <reaction evidence="13 14 15">
        <text>protoporphyrinogen IX + 3 A = protoporphyrin IX + 3 AH2</text>
        <dbReference type="Rhea" id="RHEA:62000"/>
        <dbReference type="ChEBI" id="CHEBI:13193"/>
        <dbReference type="ChEBI" id="CHEBI:17499"/>
        <dbReference type="ChEBI" id="CHEBI:57306"/>
        <dbReference type="ChEBI" id="CHEBI:57307"/>
    </reaction>
</comment>
<keyword evidence="9 14" id="KW-1133">Transmembrane helix</keyword>
<feature type="transmembrane region" description="Helical" evidence="14">
    <location>
        <begin position="85"/>
        <end position="106"/>
    </location>
</feature>
<dbReference type="HAMAP" id="MF_02239">
    <property type="entry name" value="HemJ"/>
    <property type="match status" value="1"/>
</dbReference>
<gene>
    <name evidence="16" type="ORF">SAMN06297382_0507</name>
</gene>
<evidence type="ECO:0000256" key="1">
    <source>
        <dbReference type="ARBA" id="ARBA00004651"/>
    </source>
</evidence>
<evidence type="ECO:0000256" key="11">
    <source>
        <dbReference type="ARBA" id="ARBA00023004"/>
    </source>
</evidence>
<accession>A0A239PJM9</accession>
<keyword evidence="12 14" id="KW-0472">Membrane</keyword>
<keyword evidence="11 14" id="KW-0408">Iron</keyword>
<evidence type="ECO:0000256" key="14">
    <source>
        <dbReference type="HAMAP-Rule" id="MF_02239"/>
    </source>
</evidence>
<dbReference type="Pfam" id="PF03653">
    <property type="entry name" value="UPF0093"/>
    <property type="match status" value="1"/>
</dbReference>
<dbReference type="AlphaFoldDB" id="A0A239PJM9"/>
<evidence type="ECO:0000256" key="6">
    <source>
        <dbReference type="ARBA" id="ARBA00022617"/>
    </source>
</evidence>
<evidence type="ECO:0000256" key="12">
    <source>
        <dbReference type="ARBA" id="ARBA00023136"/>
    </source>
</evidence>
<dbReference type="PANTHER" id="PTHR40255">
    <property type="entry name" value="UPF0093 MEMBRANE PROTEIN SLR1790"/>
    <property type="match status" value="1"/>
</dbReference>
<dbReference type="OrthoDB" id="9800824at2"/>
<comment type="similarity">
    <text evidence="3 14 15">Belongs to the HemJ family.</text>
</comment>
<comment type="pathway">
    <text evidence="2 14 15">Porphyrin-containing compound metabolism; protoporphyrin-IX biosynthesis; protoporphyrin-IX from protoporphyrinogen-IX: step 1/1.</text>
</comment>
<dbReference type="GO" id="GO:0006782">
    <property type="term" value="P:protoporphyrinogen IX biosynthetic process"/>
    <property type="evidence" value="ECO:0007669"/>
    <property type="project" value="UniProtKB-UniRule"/>
</dbReference>
<dbReference type="Proteomes" id="UP000198346">
    <property type="component" value="Unassembled WGS sequence"/>
</dbReference>
<evidence type="ECO:0000256" key="15">
    <source>
        <dbReference type="PIRNR" id="PIRNR004638"/>
    </source>
</evidence>
<dbReference type="NCBIfam" id="TIGR00701">
    <property type="entry name" value="protoporphyrinogen oxidase HemJ"/>
    <property type="match status" value="1"/>
</dbReference>
<feature type="transmembrane region" description="Helical" evidence="14">
    <location>
        <begin position="57"/>
        <end position="79"/>
    </location>
</feature>
<dbReference type="RefSeq" id="WP_089410999.1">
    <property type="nucleotide sequence ID" value="NZ_FZQA01000001.1"/>
</dbReference>
<feature type="transmembrane region" description="Helical" evidence="14">
    <location>
        <begin position="14"/>
        <end position="36"/>
    </location>
</feature>
<dbReference type="PANTHER" id="PTHR40255:SF1">
    <property type="entry name" value="PROTOPORPHYRINOGEN IX OXIDASE"/>
    <property type="match status" value="1"/>
</dbReference>
<keyword evidence="8 14" id="KW-0479">Metal-binding</keyword>
<dbReference type="InterPro" id="IPR005265">
    <property type="entry name" value="HemJ-like"/>
</dbReference>
<keyword evidence="10 14" id="KW-0560">Oxidoreductase</keyword>
<comment type="function">
    <text evidence="14 15">Catalyzes the oxidation of protoporphyrinogen IX to protoporphyrin IX.</text>
</comment>
<evidence type="ECO:0000256" key="2">
    <source>
        <dbReference type="ARBA" id="ARBA00005073"/>
    </source>
</evidence>
<dbReference type="EMBL" id="FZQA01000001">
    <property type="protein sequence ID" value="SNT68011.1"/>
    <property type="molecule type" value="Genomic_DNA"/>
</dbReference>
<dbReference type="UniPathway" id="UPA00251">
    <property type="reaction ID" value="UER00324"/>
</dbReference>
<dbReference type="PIRSF" id="PIRSF004638">
    <property type="entry name" value="UCP004638"/>
    <property type="match status" value="1"/>
</dbReference>
<feature type="binding site" description="axial binding residue" evidence="14">
    <location>
        <position position="16"/>
    </location>
    <ligand>
        <name>heme</name>
        <dbReference type="ChEBI" id="CHEBI:30413"/>
    </ligand>
    <ligandPart>
        <name>Fe</name>
        <dbReference type="ChEBI" id="CHEBI:18248"/>
    </ligandPart>
</feature>
<organism evidence="16 17">
    <name type="scientific">Amphiplicatus metriothermophilus</name>
    <dbReference type="NCBI Taxonomy" id="1519374"/>
    <lineage>
        <taxon>Bacteria</taxon>
        <taxon>Pseudomonadati</taxon>
        <taxon>Pseudomonadota</taxon>
        <taxon>Alphaproteobacteria</taxon>
        <taxon>Parvularculales</taxon>
        <taxon>Parvularculaceae</taxon>
        <taxon>Amphiplicatus</taxon>
    </lineage>
</organism>
<proteinExistence type="inferred from homology"/>
<evidence type="ECO:0000256" key="4">
    <source>
        <dbReference type="ARBA" id="ARBA00017504"/>
    </source>
</evidence>
<evidence type="ECO:0000256" key="10">
    <source>
        <dbReference type="ARBA" id="ARBA00023002"/>
    </source>
</evidence>
<evidence type="ECO:0000256" key="5">
    <source>
        <dbReference type="ARBA" id="ARBA00022475"/>
    </source>
</evidence>
<evidence type="ECO:0000313" key="16">
    <source>
        <dbReference type="EMBL" id="SNT68011.1"/>
    </source>
</evidence>
<keyword evidence="7 14" id="KW-0812">Transmembrane</keyword>